<comment type="caution">
    <text evidence="7">The sequence shown here is derived from an EMBL/GenBank/DDBJ whole genome shotgun (WGS) entry which is preliminary data.</text>
</comment>
<protein>
    <submittedName>
        <fullName evidence="7">Sensor histidine kinase</fullName>
    </submittedName>
</protein>
<evidence type="ECO:0000313" key="8">
    <source>
        <dbReference type="Proteomes" id="UP000249577"/>
    </source>
</evidence>
<dbReference type="PANTHER" id="PTHR24421">
    <property type="entry name" value="NITRATE/NITRITE SENSOR PROTEIN NARX-RELATED"/>
    <property type="match status" value="1"/>
</dbReference>
<dbReference type="GO" id="GO:0046983">
    <property type="term" value="F:protein dimerization activity"/>
    <property type="evidence" value="ECO:0007669"/>
    <property type="project" value="InterPro"/>
</dbReference>
<reference evidence="7 8" key="1">
    <citation type="submission" date="2017-08" db="EMBL/GenBank/DDBJ databases">
        <title>Infants hospitalized years apart are colonized by the same room-sourced microbial strains.</title>
        <authorList>
            <person name="Brooks B."/>
            <person name="Olm M.R."/>
            <person name="Firek B.A."/>
            <person name="Baker R."/>
            <person name="Thomas B.C."/>
            <person name="Morowitz M.J."/>
            <person name="Banfield J.F."/>
        </authorList>
    </citation>
    <scope>NUCLEOTIDE SEQUENCE [LARGE SCALE GENOMIC DNA]</scope>
    <source>
        <strain evidence="7">S2_005_003_R2_43</strain>
    </source>
</reference>
<dbReference type="PANTHER" id="PTHR24421:SF58">
    <property type="entry name" value="SIGNAL TRANSDUCTION HISTIDINE-PROTEIN KINASE_PHOSPHATASE UHPB"/>
    <property type="match status" value="1"/>
</dbReference>
<dbReference type="AlphaFoldDB" id="A0A2W5KM49"/>
<dbReference type="Pfam" id="PF02518">
    <property type="entry name" value="HATPase_c"/>
    <property type="match status" value="1"/>
</dbReference>
<keyword evidence="3" id="KW-0808">Transferase</keyword>
<evidence type="ECO:0000259" key="6">
    <source>
        <dbReference type="PROSITE" id="PS50885"/>
    </source>
</evidence>
<dbReference type="SUPFAM" id="SSF55874">
    <property type="entry name" value="ATPase domain of HSP90 chaperone/DNA topoisomerase II/histidine kinase"/>
    <property type="match status" value="1"/>
</dbReference>
<dbReference type="InterPro" id="IPR050482">
    <property type="entry name" value="Sensor_HK_TwoCompSys"/>
</dbReference>
<evidence type="ECO:0000256" key="5">
    <source>
        <dbReference type="ARBA" id="ARBA00023012"/>
    </source>
</evidence>
<dbReference type="SMART" id="SM00304">
    <property type="entry name" value="HAMP"/>
    <property type="match status" value="1"/>
</dbReference>
<dbReference type="CDD" id="cd06225">
    <property type="entry name" value="HAMP"/>
    <property type="match status" value="1"/>
</dbReference>
<dbReference type="Gene3D" id="1.20.5.1930">
    <property type="match status" value="1"/>
</dbReference>
<proteinExistence type="predicted"/>
<evidence type="ECO:0000256" key="2">
    <source>
        <dbReference type="ARBA" id="ARBA00022553"/>
    </source>
</evidence>
<gene>
    <name evidence="7" type="ORF">DI565_09305</name>
</gene>
<dbReference type="Pfam" id="PF07730">
    <property type="entry name" value="HisKA_3"/>
    <property type="match status" value="1"/>
</dbReference>
<dbReference type="EMBL" id="QFPN01000004">
    <property type="protein sequence ID" value="PZQ15995.1"/>
    <property type="molecule type" value="Genomic_DNA"/>
</dbReference>
<feature type="domain" description="HAMP" evidence="6">
    <location>
        <begin position="185"/>
        <end position="237"/>
    </location>
</feature>
<evidence type="ECO:0000256" key="4">
    <source>
        <dbReference type="ARBA" id="ARBA00022777"/>
    </source>
</evidence>
<dbReference type="GO" id="GO:0016020">
    <property type="term" value="C:membrane"/>
    <property type="evidence" value="ECO:0007669"/>
    <property type="project" value="UniProtKB-SubCell"/>
</dbReference>
<dbReference type="SMART" id="SM00387">
    <property type="entry name" value="HATPase_c"/>
    <property type="match status" value="1"/>
</dbReference>
<name>A0A2W5KM49_ANCNO</name>
<evidence type="ECO:0000256" key="1">
    <source>
        <dbReference type="ARBA" id="ARBA00004370"/>
    </source>
</evidence>
<dbReference type="InterPro" id="IPR036890">
    <property type="entry name" value="HATPase_C_sf"/>
</dbReference>
<dbReference type="Gene3D" id="3.30.565.10">
    <property type="entry name" value="Histidine kinase-like ATPase, C-terminal domain"/>
    <property type="match status" value="1"/>
</dbReference>
<evidence type="ECO:0000313" key="7">
    <source>
        <dbReference type="EMBL" id="PZQ15995.1"/>
    </source>
</evidence>
<organism evidence="7 8">
    <name type="scientific">Ancylobacter novellus</name>
    <name type="common">Thiobacillus novellus</name>
    <dbReference type="NCBI Taxonomy" id="921"/>
    <lineage>
        <taxon>Bacteria</taxon>
        <taxon>Pseudomonadati</taxon>
        <taxon>Pseudomonadota</taxon>
        <taxon>Alphaproteobacteria</taxon>
        <taxon>Hyphomicrobiales</taxon>
        <taxon>Xanthobacteraceae</taxon>
        <taxon>Ancylobacter</taxon>
    </lineage>
</organism>
<dbReference type="Proteomes" id="UP000249577">
    <property type="component" value="Unassembled WGS sequence"/>
</dbReference>
<comment type="subcellular location">
    <subcellularLocation>
        <location evidence="1">Membrane</location>
    </subcellularLocation>
</comment>
<sequence>MSLLAGLMLRVFGIVALCLAGAGAWTMVEARQTIRSEVSATAERVEKGAQALAWREVMFRGNEGTQSRLAFPDWRTADSLRVIGPGYCVTLEWNGDAPTRACGDDPARRTMAAPRWFSALNAALFGPIEADERIVTSGRHEVGKVRVEADQAAADWQTWRKVNVVLGVAGAMAVAIAALASLAIGHALRPAATIVRGLKLLEDGDHSVRLPHFAAREFAQVARAFNDLTERLARSTEQRSAVTRRLFQVQEDERRSLARDLHDEFGQCLAATRALASAVATGSRDRPAVWESAREIGVISEGMAATLKSTLARLRPPELDEIGLQRSLEHLVSSWNARTATATQRPTFRLEMSGDVADVAPQTALAVYRIAQEGMTNAAKHGAPKLVRIRVERLSEPHPVMTVSVEDDGGGRAEAVNGGSGHGLLGIRERVDALGGRFMAEPSGIGGVRIAARLPVGAIPTPAAA</sequence>
<dbReference type="CDD" id="cd16917">
    <property type="entry name" value="HATPase_UhpB-NarQ-NarX-like"/>
    <property type="match status" value="1"/>
</dbReference>
<dbReference type="PROSITE" id="PS50885">
    <property type="entry name" value="HAMP"/>
    <property type="match status" value="1"/>
</dbReference>
<dbReference type="Gene3D" id="6.10.340.10">
    <property type="match status" value="1"/>
</dbReference>
<keyword evidence="2" id="KW-0597">Phosphoprotein</keyword>
<dbReference type="InterPro" id="IPR003594">
    <property type="entry name" value="HATPase_dom"/>
</dbReference>
<accession>A0A2W5KM49</accession>
<dbReference type="InterPro" id="IPR011712">
    <property type="entry name" value="Sig_transdc_His_kin_sub3_dim/P"/>
</dbReference>
<evidence type="ECO:0000256" key="3">
    <source>
        <dbReference type="ARBA" id="ARBA00022679"/>
    </source>
</evidence>
<dbReference type="Pfam" id="PF00672">
    <property type="entry name" value="HAMP"/>
    <property type="match status" value="1"/>
</dbReference>
<keyword evidence="4 7" id="KW-0418">Kinase</keyword>
<keyword evidence="5" id="KW-0902">Two-component regulatory system</keyword>
<dbReference type="GO" id="GO:0000155">
    <property type="term" value="F:phosphorelay sensor kinase activity"/>
    <property type="evidence" value="ECO:0007669"/>
    <property type="project" value="InterPro"/>
</dbReference>
<dbReference type="InterPro" id="IPR003660">
    <property type="entry name" value="HAMP_dom"/>
</dbReference>